<evidence type="ECO:0000259" key="1">
    <source>
        <dbReference type="Pfam" id="PF00326"/>
    </source>
</evidence>
<dbReference type="InterPro" id="IPR050585">
    <property type="entry name" value="Xaa-Pro_dipeptidyl-ppase/CocE"/>
</dbReference>
<name>A0A318MW67_9PROT</name>
<dbReference type="OrthoDB" id="1094230at2"/>
<dbReference type="Pfam" id="PF00326">
    <property type="entry name" value="Peptidase_S9"/>
    <property type="match status" value="1"/>
</dbReference>
<dbReference type="Proteomes" id="UP000247565">
    <property type="component" value="Unassembled WGS sequence"/>
</dbReference>
<dbReference type="Gene3D" id="3.40.50.1820">
    <property type="entry name" value="alpha/beta hydrolase"/>
    <property type="match status" value="1"/>
</dbReference>
<comment type="caution">
    <text evidence="2">The sequence shown here is derived from an EMBL/GenBank/DDBJ whole genome shotgun (WGS) entry which is preliminary data.</text>
</comment>
<dbReference type="PANTHER" id="PTHR43056">
    <property type="entry name" value="PEPTIDASE S9 PROLYL OLIGOPEPTIDASE"/>
    <property type="match status" value="1"/>
</dbReference>
<protein>
    <recommendedName>
        <fullName evidence="1">Peptidase S9 prolyl oligopeptidase catalytic domain-containing protein</fullName>
    </recommendedName>
</protein>
<dbReference type="GO" id="GO:0008236">
    <property type="term" value="F:serine-type peptidase activity"/>
    <property type="evidence" value="ECO:0007669"/>
    <property type="project" value="InterPro"/>
</dbReference>
<evidence type="ECO:0000313" key="3">
    <source>
        <dbReference type="Proteomes" id="UP000247565"/>
    </source>
</evidence>
<sequence length="643" mass="73426">MNMFKKNGPCGSWPSPFTTETVAGKNVIFSELQIDEENIYWLERRPQEQNRTVLVQWNENKGIKDITTPSFSVGNKVHEYGGGSYSVHKNSIVFSDLYTGGIWTVSQNRQATCLYQDKALRFASFNLIDKHVFCVCEDHSTNNVKNSLVLFSLDNPNIMITLDEKADFYSTPTLSKDQAKLAWIEWYHPFMPWESTYLCCADFDINDKAIKNKRILAGNKQIESLIEPGWTENNQLYVCSDRENWWNLYHVNLHTNEADNLRAITQMNAEIGKPHWIFGQKNWYPVSNNNFVVQAIHQGFPETFVISHNKIKKISLDQPEYCPVPIKNNEFAWINCSTSRPTEIIYQDNHHNRQVIQISSLVHIHKEDISIGHTICFPTHDHQHAYGFFYPPTNRHFQPNKNELPPLMVIAHGGPTGQTVNSYNPKIQFWTSRGFAVVDVNYRGSTGFGKTYRNALQKKWGILDVQDCIDACNYLIKQQKVDPKKIVIKGSSAGGFTVLSALVKSKIFAAGSCLYGVGDLTALAEETHKFESNYLNGLIGSYPEEKELYHERSPLTHIHQIACPLILFQGLKDMVVPPSQAENIIKVLKNNHIPHAYYTFKEEGHGFKQETTVKKVLELELAFFGKILGFKPDSVSEKVTLHT</sequence>
<dbReference type="PANTHER" id="PTHR43056:SF5">
    <property type="entry name" value="PEPTIDASE S9 PROLYL OLIGOPEPTIDASE CATALYTIC DOMAIN-CONTAINING PROTEIN"/>
    <property type="match status" value="1"/>
</dbReference>
<dbReference type="EMBL" id="QGLT01000003">
    <property type="protein sequence ID" value="PXZ00284.1"/>
    <property type="molecule type" value="Genomic_DNA"/>
</dbReference>
<dbReference type="InterPro" id="IPR029058">
    <property type="entry name" value="AB_hydrolase_fold"/>
</dbReference>
<accession>A0A318MW67</accession>
<organism evidence="2 3">
    <name type="scientific">Commensalibacter melissae</name>
    <dbReference type="NCBI Taxonomy" id="2070537"/>
    <lineage>
        <taxon>Bacteria</taxon>
        <taxon>Pseudomonadati</taxon>
        <taxon>Pseudomonadota</taxon>
        <taxon>Alphaproteobacteria</taxon>
        <taxon>Acetobacterales</taxon>
        <taxon>Acetobacteraceae</taxon>
    </lineage>
</organism>
<dbReference type="SUPFAM" id="SSF53474">
    <property type="entry name" value="alpha/beta-Hydrolases"/>
    <property type="match status" value="1"/>
</dbReference>
<evidence type="ECO:0000313" key="2">
    <source>
        <dbReference type="EMBL" id="PXZ00284.1"/>
    </source>
</evidence>
<dbReference type="InterPro" id="IPR001375">
    <property type="entry name" value="Peptidase_S9_cat"/>
</dbReference>
<gene>
    <name evidence="2" type="ORF">DK869_06530</name>
</gene>
<dbReference type="GO" id="GO:0006508">
    <property type="term" value="P:proteolysis"/>
    <property type="evidence" value="ECO:0007669"/>
    <property type="project" value="InterPro"/>
</dbReference>
<reference evidence="2 3" key="1">
    <citation type="submission" date="2018-05" db="EMBL/GenBank/DDBJ databases">
        <title>Reference genomes for bee gut microbiota database.</title>
        <authorList>
            <person name="Ellegaard K.M."/>
        </authorList>
    </citation>
    <scope>NUCLEOTIDE SEQUENCE [LARGE SCALE GENOMIC DNA]</scope>
    <source>
        <strain evidence="2 3">ESL0284</strain>
    </source>
</reference>
<proteinExistence type="predicted"/>
<feature type="domain" description="Peptidase S9 prolyl oligopeptidase catalytic" evidence="1">
    <location>
        <begin position="423"/>
        <end position="629"/>
    </location>
</feature>
<dbReference type="SUPFAM" id="SSF82171">
    <property type="entry name" value="DPP6 N-terminal domain-like"/>
    <property type="match status" value="1"/>
</dbReference>
<dbReference type="RefSeq" id="WP_110439207.1">
    <property type="nucleotide sequence ID" value="NZ_CP046393.1"/>
</dbReference>
<dbReference type="AlphaFoldDB" id="A0A318MW67"/>
<keyword evidence="3" id="KW-1185">Reference proteome</keyword>